<accession>A0A7S2UDC3</accession>
<dbReference type="GO" id="GO:0010608">
    <property type="term" value="P:post-transcriptional regulation of gene expression"/>
    <property type="evidence" value="ECO:0007669"/>
    <property type="project" value="TreeGrafter"/>
</dbReference>
<feature type="repeat" description="Pumilio" evidence="2">
    <location>
        <begin position="613"/>
        <end position="648"/>
    </location>
</feature>
<evidence type="ECO:0000256" key="2">
    <source>
        <dbReference type="PROSITE-ProRule" id="PRU00317"/>
    </source>
</evidence>
<feature type="compositionally biased region" description="Low complexity" evidence="3">
    <location>
        <begin position="109"/>
        <end position="125"/>
    </location>
</feature>
<feature type="region of interest" description="Disordered" evidence="3">
    <location>
        <begin position="361"/>
        <end position="433"/>
    </location>
</feature>
<feature type="repeat" description="Pumilio" evidence="2">
    <location>
        <begin position="523"/>
        <end position="558"/>
    </location>
</feature>
<feature type="compositionally biased region" description="Polar residues" evidence="3">
    <location>
        <begin position="70"/>
        <end position="80"/>
    </location>
</feature>
<dbReference type="Pfam" id="PF00806">
    <property type="entry name" value="PUF"/>
    <property type="match status" value="8"/>
</dbReference>
<dbReference type="GO" id="GO:0003729">
    <property type="term" value="F:mRNA binding"/>
    <property type="evidence" value="ECO:0007669"/>
    <property type="project" value="TreeGrafter"/>
</dbReference>
<dbReference type="PANTHER" id="PTHR12537">
    <property type="entry name" value="RNA BINDING PROTEIN PUMILIO-RELATED"/>
    <property type="match status" value="1"/>
</dbReference>
<dbReference type="SMART" id="SM00025">
    <property type="entry name" value="Pumilio"/>
    <property type="match status" value="8"/>
</dbReference>
<feature type="region of interest" description="Disordered" evidence="3">
    <location>
        <begin position="1"/>
        <end position="22"/>
    </location>
</feature>
<dbReference type="InterPro" id="IPR033133">
    <property type="entry name" value="PUM-HD"/>
</dbReference>
<dbReference type="CDD" id="cd07920">
    <property type="entry name" value="Pumilio"/>
    <property type="match status" value="1"/>
</dbReference>
<dbReference type="PANTHER" id="PTHR12537:SF12">
    <property type="entry name" value="MATERNAL PROTEIN PUMILIO"/>
    <property type="match status" value="1"/>
</dbReference>
<gene>
    <name evidence="5" type="ORF">ASEP1449_LOCUS6366</name>
</gene>
<feature type="repeat" description="Pumilio" evidence="2">
    <location>
        <begin position="451"/>
        <end position="486"/>
    </location>
</feature>
<dbReference type="Gene3D" id="1.25.10.10">
    <property type="entry name" value="Leucine-rich Repeat Variant"/>
    <property type="match status" value="1"/>
</dbReference>
<evidence type="ECO:0000256" key="1">
    <source>
        <dbReference type="ARBA" id="ARBA00022737"/>
    </source>
</evidence>
<feature type="compositionally biased region" description="Low complexity" evidence="3">
    <location>
        <begin position="81"/>
        <end position="94"/>
    </location>
</feature>
<dbReference type="InterPro" id="IPR033712">
    <property type="entry name" value="Pumilio_RNA-bd"/>
</dbReference>
<evidence type="ECO:0000256" key="3">
    <source>
        <dbReference type="SAM" id="MobiDB-lite"/>
    </source>
</evidence>
<dbReference type="InterPro" id="IPR011989">
    <property type="entry name" value="ARM-like"/>
</dbReference>
<feature type="compositionally biased region" description="Basic and acidic residues" evidence="3">
    <location>
        <begin position="126"/>
        <end position="148"/>
    </location>
</feature>
<dbReference type="AlphaFoldDB" id="A0A7S2UDC3"/>
<organism evidence="5">
    <name type="scientific">Attheya septentrionalis</name>
    <dbReference type="NCBI Taxonomy" id="420275"/>
    <lineage>
        <taxon>Eukaryota</taxon>
        <taxon>Sar</taxon>
        <taxon>Stramenopiles</taxon>
        <taxon>Ochrophyta</taxon>
        <taxon>Bacillariophyta</taxon>
        <taxon>Coscinodiscophyceae</taxon>
        <taxon>Chaetocerotophycidae</taxon>
        <taxon>Chaetocerotales</taxon>
        <taxon>Attheyaceae</taxon>
        <taxon>Attheya</taxon>
    </lineage>
</organism>
<evidence type="ECO:0000313" key="5">
    <source>
        <dbReference type="EMBL" id="CAD9814541.1"/>
    </source>
</evidence>
<feature type="region of interest" description="Disordered" evidence="3">
    <location>
        <begin position="69"/>
        <end position="162"/>
    </location>
</feature>
<reference evidence="5" key="1">
    <citation type="submission" date="2021-01" db="EMBL/GenBank/DDBJ databases">
        <authorList>
            <person name="Corre E."/>
            <person name="Pelletier E."/>
            <person name="Niang G."/>
            <person name="Scheremetjew M."/>
            <person name="Finn R."/>
            <person name="Kale V."/>
            <person name="Holt S."/>
            <person name="Cochrane G."/>
            <person name="Meng A."/>
            <person name="Brown T."/>
            <person name="Cohen L."/>
        </authorList>
    </citation>
    <scope>NUCLEOTIDE SEQUENCE</scope>
    <source>
        <strain evidence="5">CCMP2084</strain>
    </source>
</reference>
<feature type="domain" description="PUM-HD" evidence="4">
    <location>
        <begin position="431"/>
        <end position="800"/>
    </location>
</feature>
<name>A0A7S2UDC3_9STRA</name>
<dbReference type="SUPFAM" id="SSF48371">
    <property type="entry name" value="ARM repeat"/>
    <property type="match status" value="1"/>
</dbReference>
<feature type="repeat" description="Pumilio" evidence="2">
    <location>
        <begin position="734"/>
        <end position="776"/>
    </location>
</feature>
<protein>
    <recommendedName>
        <fullName evidence="4">PUM-HD domain-containing protein</fullName>
    </recommendedName>
</protein>
<feature type="compositionally biased region" description="Polar residues" evidence="3">
    <location>
        <begin position="149"/>
        <end position="158"/>
    </location>
</feature>
<feature type="repeat" description="Pumilio" evidence="2">
    <location>
        <begin position="684"/>
        <end position="721"/>
    </location>
</feature>
<feature type="repeat" description="Pumilio" evidence="2">
    <location>
        <begin position="487"/>
        <end position="522"/>
    </location>
</feature>
<dbReference type="PROSITE" id="PS50303">
    <property type="entry name" value="PUM_HD"/>
    <property type="match status" value="1"/>
</dbReference>
<sequence length="800" mass="88497">MQAGTRRPSSTGVIGQHQPHQQFSSFHSASSLTLETLGLIPRRESTGGGLDGLNSNSVMDLIQEDVPKTLSPTYDDQMPSQHQHQAQLHPQAHLRPVVQQHTHHHHHQQQQQQHQHQHQQQQQHHQYTDREDNRYHSTNETYRPERYQDNNAPMNGLSNAMGDLRFSQDRGAVSGSRGAPYMPVPVSQLHGGQGPTSAHPDMGGMEQNMYMPHHSGHPGTVPPTPHGVHSHHQNPYEGAAAQTMYYNNPQPQRAGTGTAGGGAHGPYGYATIPYHAPHQQHANRGGGGPRHDVYHPGAGAGQTYPQEYISVPVMPMQGGPPSSQMQHVYWNHPQGEISAPPEPHAGVSQTITVVTAHTQGVATRGGNTNSNNSNTNNNNMSAANAGGRQGRGKAGASGRRSPIEKGTKGRRAGGGGRRGDQKHSLTDSGPVSSSLLDQFKAAKNRIWTMTDIKGHIVEFCQDQNGSRFIQQRLEVANTPEKTMVMNEVLPAVRRLRNDVFGNYVVQKLIEHGTKSMQDELRETLKGELLPLSLQMYGCRVVQKAFETLPDEDLTALLKEFHHNVISCIHDQNGNHVMQKCIEVMSSKAKAAHDSGDKKKAKALRDEIQFIVDDVLDNVASLSCHPYGCRVLQRILEHTAEPQKTRALNEINNCHRLLLDDQYGNYVIQHVLQFGRNLDRESILALIYENGLLILSRQKFASNVVEKLLQYGSPEQRNAIVREMLKFVDETTGVGLLKENGGSSVVLLMVRDAYANYVVQTTLDVVAEGEEKRRLLEELNANSELLRNYTFAKHIVTKLGA</sequence>
<dbReference type="InterPro" id="IPR016024">
    <property type="entry name" value="ARM-type_fold"/>
</dbReference>
<dbReference type="InterPro" id="IPR001313">
    <property type="entry name" value="Pumilio_RNA-bd_rpt"/>
</dbReference>
<dbReference type="PROSITE" id="PS50302">
    <property type="entry name" value="PUM"/>
    <property type="match status" value="6"/>
</dbReference>
<evidence type="ECO:0000259" key="4">
    <source>
        <dbReference type="PROSITE" id="PS50303"/>
    </source>
</evidence>
<dbReference type="GO" id="GO:0005737">
    <property type="term" value="C:cytoplasm"/>
    <property type="evidence" value="ECO:0007669"/>
    <property type="project" value="TreeGrafter"/>
</dbReference>
<keyword evidence="1" id="KW-0677">Repeat</keyword>
<proteinExistence type="predicted"/>
<dbReference type="EMBL" id="HBHQ01009428">
    <property type="protein sequence ID" value="CAD9814541.1"/>
    <property type="molecule type" value="Transcribed_RNA"/>
</dbReference>
<feature type="compositionally biased region" description="Low complexity" evidence="3">
    <location>
        <begin position="362"/>
        <end position="386"/>
    </location>
</feature>